<proteinExistence type="predicted"/>
<reference evidence="2" key="1">
    <citation type="journal article" date="2020" name="Stud. Mycol.">
        <title>101 Dothideomycetes genomes: a test case for predicting lifestyles and emergence of pathogens.</title>
        <authorList>
            <person name="Haridas S."/>
            <person name="Albert R."/>
            <person name="Binder M."/>
            <person name="Bloem J."/>
            <person name="Labutti K."/>
            <person name="Salamov A."/>
            <person name="Andreopoulos B."/>
            <person name="Baker S."/>
            <person name="Barry K."/>
            <person name="Bills G."/>
            <person name="Bluhm B."/>
            <person name="Cannon C."/>
            <person name="Castanera R."/>
            <person name="Culley D."/>
            <person name="Daum C."/>
            <person name="Ezra D."/>
            <person name="Gonzalez J."/>
            <person name="Henrissat B."/>
            <person name="Kuo A."/>
            <person name="Liang C."/>
            <person name="Lipzen A."/>
            <person name="Lutzoni F."/>
            <person name="Magnuson J."/>
            <person name="Mondo S."/>
            <person name="Nolan M."/>
            <person name="Ohm R."/>
            <person name="Pangilinan J."/>
            <person name="Park H.-J."/>
            <person name="Ramirez L."/>
            <person name="Alfaro M."/>
            <person name="Sun H."/>
            <person name="Tritt A."/>
            <person name="Yoshinaga Y."/>
            <person name="Zwiers L.-H."/>
            <person name="Turgeon B."/>
            <person name="Goodwin S."/>
            <person name="Spatafora J."/>
            <person name="Crous P."/>
            <person name="Grigoriev I."/>
        </authorList>
    </citation>
    <scope>NUCLEOTIDE SEQUENCE</scope>
    <source>
        <strain evidence="2">HMLAC05119</strain>
    </source>
</reference>
<dbReference type="AlphaFoldDB" id="A0A6A5QGT5"/>
<sequence length="527" mass="57743">MSEPTAAVTAEDMPSSSNSTASISTDGDVPYLPTPVQAQSQTKTKRYTPPKADSQTFKTQQAFLDSLRPMAIKDVDENKRKCPICWKHFGEAPDPGFDNSELPVQLRCNHIFGHKCLVSTFALPKASHFELQPLSLAPHSKGRLLAEKLAAYFKSHGSNFGNETETFDKMLQESCQSSRGPQICGKHWWPLFDQVLHAGREVAQVTLLENAMVIDYELPRRQQLTGNCPSVMSDFGSGSIDVPHGQSSASAFAPMAMPNLTLPPMSTKSQHTSPSSTLADLDAQMAASGGTLHPAAAINDAHKTWQMALASKTNLDKLSDLSKQMSFTQQKSLENLVALQKELAHTYNENKAVLSDEMKGQKLEVAEALKAKVALEVPKLEAQRTKAALECRARALRNILARQLASVLVQYRAMPTGTPGITTTDMVPRIIQTSVQVHMHDLQETSYTITAPTGGPSHFEEEEIDDGAEFDVNGSTMVVTRAFCHECCAKLEDVALPTPTALTWRNHRATPDDCPLCHRVLFKKGSF</sequence>
<evidence type="ECO:0000313" key="2">
    <source>
        <dbReference type="EMBL" id="KAF1914030.1"/>
    </source>
</evidence>
<feature type="compositionally biased region" description="Low complexity" evidence="1">
    <location>
        <begin position="15"/>
        <end position="24"/>
    </location>
</feature>
<evidence type="ECO:0000256" key="1">
    <source>
        <dbReference type="SAM" id="MobiDB-lite"/>
    </source>
</evidence>
<accession>A0A6A5QGT5</accession>
<dbReference type="OrthoDB" id="8062037at2759"/>
<organism evidence="2 3">
    <name type="scientific">Ampelomyces quisqualis</name>
    <name type="common">Powdery mildew agent</name>
    <dbReference type="NCBI Taxonomy" id="50730"/>
    <lineage>
        <taxon>Eukaryota</taxon>
        <taxon>Fungi</taxon>
        <taxon>Dikarya</taxon>
        <taxon>Ascomycota</taxon>
        <taxon>Pezizomycotina</taxon>
        <taxon>Dothideomycetes</taxon>
        <taxon>Pleosporomycetidae</taxon>
        <taxon>Pleosporales</taxon>
        <taxon>Pleosporineae</taxon>
        <taxon>Phaeosphaeriaceae</taxon>
        <taxon>Ampelomyces</taxon>
    </lineage>
</organism>
<feature type="region of interest" description="Disordered" evidence="1">
    <location>
        <begin position="1"/>
        <end position="55"/>
    </location>
</feature>
<dbReference type="Proteomes" id="UP000800096">
    <property type="component" value="Unassembled WGS sequence"/>
</dbReference>
<dbReference type="SUPFAM" id="SSF57850">
    <property type="entry name" value="RING/U-box"/>
    <property type="match status" value="1"/>
</dbReference>
<gene>
    <name evidence="2" type="ORF">BDU57DRAFT_521184</name>
</gene>
<keyword evidence="3" id="KW-1185">Reference proteome</keyword>
<name>A0A6A5QGT5_AMPQU</name>
<dbReference type="EMBL" id="ML979138">
    <property type="protein sequence ID" value="KAF1914030.1"/>
    <property type="molecule type" value="Genomic_DNA"/>
</dbReference>
<dbReference type="InterPro" id="IPR013083">
    <property type="entry name" value="Znf_RING/FYVE/PHD"/>
</dbReference>
<protein>
    <submittedName>
        <fullName evidence="2">Uncharacterized protein</fullName>
    </submittedName>
</protein>
<dbReference type="Gene3D" id="3.30.40.10">
    <property type="entry name" value="Zinc/RING finger domain, C3HC4 (zinc finger)"/>
    <property type="match status" value="1"/>
</dbReference>
<evidence type="ECO:0000313" key="3">
    <source>
        <dbReference type="Proteomes" id="UP000800096"/>
    </source>
</evidence>